<evidence type="ECO:0000313" key="1">
    <source>
        <dbReference type="EMBL" id="QVI61679.1"/>
    </source>
</evidence>
<organism evidence="1 2">
    <name type="scientific">Cellulomonas wangleii</name>
    <dbReference type="NCBI Taxonomy" id="2816956"/>
    <lineage>
        <taxon>Bacteria</taxon>
        <taxon>Bacillati</taxon>
        <taxon>Actinomycetota</taxon>
        <taxon>Actinomycetes</taxon>
        <taxon>Micrococcales</taxon>
        <taxon>Cellulomonadaceae</taxon>
        <taxon>Cellulomonas</taxon>
    </lineage>
</organism>
<gene>
    <name evidence="1" type="ORF">KG103_14630</name>
</gene>
<sequence length="100" mass="10469">MRELVREVDSWASRPLGPAPVEVHEVGRSLSAALERTSRIADALALQAERAQDDEGSAQAAVAARALDAAVSALGAFGRSMADRHFGLEAWADEAPGASE</sequence>
<dbReference type="EMBL" id="CP074405">
    <property type="protein sequence ID" value="QVI61679.1"/>
    <property type="molecule type" value="Genomic_DNA"/>
</dbReference>
<reference evidence="1 2" key="1">
    <citation type="submission" date="2021-05" db="EMBL/GenBank/DDBJ databases">
        <title>Novel species in genus Cellulomonas.</title>
        <authorList>
            <person name="Zhang G."/>
        </authorList>
    </citation>
    <scope>NUCLEOTIDE SEQUENCE [LARGE SCALE GENOMIC DNA]</scope>
    <source>
        <strain evidence="2">zg-ZUI222</strain>
    </source>
</reference>
<keyword evidence="2" id="KW-1185">Reference proteome</keyword>
<proteinExistence type="predicted"/>
<accession>A0ABX8D2U4</accession>
<dbReference type="Proteomes" id="UP000677804">
    <property type="component" value="Chromosome"/>
</dbReference>
<name>A0ABX8D2U4_9CELL</name>
<dbReference type="RefSeq" id="WP_207339256.1">
    <property type="nucleotide sequence ID" value="NZ_CP074405.1"/>
</dbReference>
<evidence type="ECO:0000313" key="2">
    <source>
        <dbReference type="Proteomes" id="UP000677804"/>
    </source>
</evidence>
<protein>
    <submittedName>
        <fullName evidence="1">Uncharacterized protein</fullName>
    </submittedName>
</protein>